<organism evidence="2">
    <name type="scientific">uncultured Caudovirales phage</name>
    <dbReference type="NCBI Taxonomy" id="2100421"/>
    <lineage>
        <taxon>Viruses</taxon>
        <taxon>Duplodnaviria</taxon>
        <taxon>Heunggongvirae</taxon>
        <taxon>Uroviricota</taxon>
        <taxon>Caudoviricetes</taxon>
        <taxon>Peduoviridae</taxon>
        <taxon>Maltschvirus</taxon>
        <taxon>Maltschvirus maltsch</taxon>
    </lineage>
</organism>
<gene>
    <name evidence="2" type="ORF">UFOVP456_26</name>
</gene>
<proteinExistence type="predicted"/>
<evidence type="ECO:0000313" key="2">
    <source>
        <dbReference type="EMBL" id="CAB4144182.1"/>
    </source>
</evidence>
<accession>A0A6J5MD97</accession>
<reference evidence="2" key="1">
    <citation type="submission" date="2020-04" db="EMBL/GenBank/DDBJ databases">
        <authorList>
            <person name="Chiriac C."/>
            <person name="Salcher M."/>
            <person name="Ghai R."/>
            <person name="Kavagutti S V."/>
        </authorList>
    </citation>
    <scope>NUCLEOTIDE SEQUENCE</scope>
</reference>
<name>A0A6J5MD97_9CAUD</name>
<sequence length="99" mass="10466">MGFSDMATSDKPVKKPPRAGMGRPKGAANKVQADVKAMVLGALEQVGGQQYLADQAEANPTAFMSLVGKVLPREMKAEVSGAIELVLAEKLKQARERVG</sequence>
<dbReference type="EMBL" id="LR796436">
    <property type="protein sequence ID" value="CAB4144182.1"/>
    <property type="molecule type" value="Genomic_DNA"/>
</dbReference>
<protein>
    <submittedName>
        <fullName evidence="2">Uncharacterized protein</fullName>
    </submittedName>
</protein>
<evidence type="ECO:0000256" key="1">
    <source>
        <dbReference type="SAM" id="MobiDB-lite"/>
    </source>
</evidence>
<feature type="region of interest" description="Disordered" evidence="1">
    <location>
        <begin position="1"/>
        <end position="28"/>
    </location>
</feature>